<protein>
    <submittedName>
        <fullName evidence="2">Uncharacterized protein</fullName>
    </submittedName>
</protein>
<dbReference type="Proteomes" id="UP000561726">
    <property type="component" value="Unassembled WGS sequence"/>
</dbReference>
<evidence type="ECO:0000256" key="1">
    <source>
        <dbReference type="SAM" id="Phobius"/>
    </source>
</evidence>
<name>A0A099J4U8_9MICO</name>
<evidence type="ECO:0000313" key="3">
    <source>
        <dbReference type="EMBL" id="MBB5642239.1"/>
    </source>
</evidence>
<dbReference type="EMBL" id="JACHBQ010000001">
    <property type="protein sequence ID" value="MBB5642239.1"/>
    <property type="molecule type" value="Genomic_DNA"/>
</dbReference>
<gene>
    <name evidence="3" type="ORF">BJ997_002787</name>
    <name evidence="2" type="ORF">GY21_15010</name>
</gene>
<comment type="caution">
    <text evidence="2">The sequence shown here is derived from an EMBL/GenBank/DDBJ whole genome shotgun (WGS) entry which is preliminary data.</text>
</comment>
<sequence length="111" mass="11495">MTEVIAALAGVIIGACLALGGRVRGAIASVVAYAFLVSSMIWLSSVVAPAAGIALAVMLFVAFASTKAVLWNNLPSLQGMSFGHRALMAITHARRLSREDTAIRRASAEAP</sequence>
<keyword evidence="4" id="KW-1185">Reference proteome</keyword>
<keyword evidence="1" id="KW-1133">Transmembrane helix</keyword>
<evidence type="ECO:0000313" key="4">
    <source>
        <dbReference type="Proteomes" id="UP000029864"/>
    </source>
</evidence>
<dbReference type="AlphaFoldDB" id="A0A099J4U8"/>
<evidence type="ECO:0000313" key="2">
    <source>
        <dbReference type="EMBL" id="KGJ72478.1"/>
    </source>
</evidence>
<dbReference type="Proteomes" id="UP000029864">
    <property type="component" value="Unassembled WGS sequence"/>
</dbReference>
<feature type="transmembrane region" description="Helical" evidence="1">
    <location>
        <begin position="41"/>
        <end position="64"/>
    </location>
</feature>
<accession>A0A099J4U8</accession>
<keyword evidence="1" id="KW-0472">Membrane</keyword>
<proteinExistence type="predicted"/>
<dbReference type="EMBL" id="JPXF01000070">
    <property type="protein sequence ID" value="KGJ72478.1"/>
    <property type="molecule type" value="Genomic_DNA"/>
</dbReference>
<evidence type="ECO:0000313" key="5">
    <source>
        <dbReference type="Proteomes" id="UP000561726"/>
    </source>
</evidence>
<reference evidence="2 4" key="1">
    <citation type="submission" date="2014-08" db="EMBL/GenBank/DDBJ databases">
        <authorList>
            <person name="Sisinthy S."/>
        </authorList>
    </citation>
    <scope>NUCLEOTIDE SEQUENCE [LARGE SCALE GENOMIC DNA]</scope>
    <source>
        <strain evidence="2 4">RuG17</strain>
    </source>
</reference>
<dbReference type="RefSeq" id="WP_035837786.1">
    <property type="nucleotide sequence ID" value="NZ_JACHBQ010000001.1"/>
</dbReference>
<reference evidence="3 5" key="2">
    <citation type="submission" date="2020-08" db="EMBL/GenBank/DDBJ databases">
        <title>Sequencing the genomes of 1000 actinobacteria strains.</title>
        <authorList>
            <person name="Klenk H.-P."/>
        </authorList>
    </citation>
    <scope>NUCLEOTIDE SEQUENCE [LARGE SCALE GENOMIC DNA]</scope>
    <source>
        <strain evidence="3 5">DSM 21065</strain>
    </source>
</reference>
<keyword evidence="1" id="KW-0812">Transmembrane</keyword>
<organism evidence="2 4">
    <name type="scientific">Cryobacterium roopkundense</name>
    <dbReference type="NCBI Taxonomy" id="1001240"/>
    <lineage>
        <taxon>Bacteria</taxon>
        <taxon>Bacillati</taxon>
        <taxon>Actinomycetota</taxon>
        <taxon>Actinomycetes</taxon>
        <taxon>Micrococcales</taxon>
        <taxon>Microbacteriaceae</taxon>
        <taxon>Cryobacterium</taxon>
    </lineage>
</organism>